<keyword evidence="3 6" id="KW-0812">Transmembrane</keyword>
<dbReference type="Proteomes" id="UP001383192">
    <property type="component" value="Unassembled WGS sequence"/>
</dbReference>
<dbReference type="Pfam" id="PF02133">
    <property type="entry name" value="Transp_cyt_pur"/>
    <property type="match status" value="1"/>
</dbReference>
<dbReference type="InterPro" id="IPR045225">
    <property type="entry name" value="Uracil/uridine/allantoin_perm"/>
</dbReference>
<dbReference type="AlphaFoldDB" id="A0AAW0BGH7"/>
<dbReference type="GO" id="GO:0015205">
    <property type="term" value="F:nucleobase transmembrane transporter activity"/>
    <property type="evidence" value="ECO:0007669"/>
    <property type="project" value="TreeGrafter"/>
</dbReference>
<dbReference type="PANTHER" id="PTHR30618">
    <property type="entry name" value="NCS1 FAMILY PURINE/PYRIMIDINE TRANSPORTER"/>
    <property type="match status" value="1"/>
</dbReference>
<name>A0AAW0BGH7_9AGAR</name>
<gene>
    <name evidence="7" type="ORF">VNI00_015985</name>
</gene>
<feature type="transmembrane region" description="Helical" evidence="6">
    <location>
        <begin position="421"/>
        <end position="446"/>
    </location>
</feature>
<dbReference type="GO" id="GO:0005886">
    <property type="term" value="C:plasma membrane"/>
    <property type="evidence" value="ECO:0007669"/>
    <property type="project" value="TreeGrafter"/>
</dbReference>
<evidence type="ECO:0000256" key="2">
    <source>
        <dbReference type="ARBA" id="ARBA00008974"/>
    </source>
</evidence>
<keyword evidence="8" id="KW-1185">Reference proteome</keyword>
<feature type="transmembrane region" description="Helical" evidence="6">
    <location>
        <begin position="507"/>
        <end position="527"/>
    </location>
</feature>
<evidence type="ECO:0000313" key="8">
    <source>
        <dbReference type="Proteomes" id="UP001383192"/>
    </source>
</evidence>
<accession>A0AAW0BGH7</accession>
<evidence type="ECO:0000256" key="6">
    <source>
        <dbReference type="SAM" id="Phobius"/>
    </source>
</evidence>
<sequence>MAPTTVEDRKRNIWSKLITILQVPQEQFVSVEGHQWSNHDLDPTPPEERKWTAWVFASFWAAHAANAVRHSFGRCELQYSLQIQSAWTAGSATVALGLTWWEAWTALNVSHVIGTFLVVANGRVASRYHIGFPVVARAAWGMWGSYMAVIMRAVVCVIWNGVNTFYAGRLVDVCLQCIWPSWVDVTNTLPESAGITTRQLASFLIAWFVFQCLTLFHPRDLKWFYIIKSVIVFVAMHGILGWWIHKNGGVNFPSQSTIHLPSSVRGWLWMQAFNSGFGTISSLTVNQADIARYSRRPNDQLWGQVFMFPVASAIPGLYGILVASASRELYGKPLWNLWDVTQTMLDQYPNNSGARFGVFLAAGSMALALIAVNLSTNCLPFGSDLAALFPKYMTIKRGQFICCLAGLAIVPWKILKDGKTFLAFLSGYGYWLAPGASILFIDYFFIQKGNIVTKELYNGTPGALYWYNRGWNIRAPIITVLALIPCMPGFAYSIAPSVRISDDAKHMSHLSFLLTYVIACMLYYGSYKIWPIISPLKEILEGRRFEAFADELDISEREHSLGRQLGREETKSTTEIFDKSESYIVP</sequence>
<feature type="transmembrane region" description="Helical" evidence="6">
    <location>
        <begin position="138"/>
        <end position="162"/>
    </location>
</feature>
<feature type="transmembrane region" description="Helical" evidence="6">
    <location>
        <begin position="199"/>
        <end position="216"/>
    </location>
</feature>
<comment type="subcellular location">
    <subcellularLocation>
        <location evidence="1">Membrane</location>
        <topology evidence="1">Multi-pass membrane protein</topology>
    </subcellularLocation>
</comment>
<keyword evidence="4 6" id="KW-1133">Transmembrane helix</keyword>
<evidence type="ECO:0000256" key="5">
    <source>
        <dbReference type="ARBA" id="ARBA00023136"/>
    </source>
</evidence>
<evidence type="ECO:0000256" key="3">
    <source>
        <dbReference type="ARBA" id="ARBA00022692"/>
    </source>
</evidence>
<feature type="transmembrane region" description="Helical" evidence="6">
    <location>
        <begin position="475"/>
        <end position="495"/>
    </location>
</feature>
<keyword evidence="5 6" id="KW-0472">Membrane</keyword>
<protein>
    <recommendedName>
        <fullName evidence="9">Uracil permease</fullName>
    </recommendedName>
</protein>
<comment type="similarity">
    <text evidence="2">Belongs to the purine-cytosine permease (2.A.39) family.</text>
</comment>
<dbReference type="CDD" id="cd11482">
    <property type="entry name" value="SLC-NCS1sbd_NRT1-like"/>
    <property type="match status" value="1"/>
</dbReference>
<evidence type="ECO:0000256" key="1">
    <source>
        <dbReference type="ARBA" id="ARBA00004141"/>
    </source>
</evidence>
<evidence type="ECO:0000313" key="7">
    <source>
        <dbReference type="EMBL" id="KAK7025457.1"/>
    </source>
</evidence>
<dbReference type="Gene3D" id="1.10.4160.10">
    <property type="entry name" value="Hydantoin permease"/>
    <property type="match status" value="1"/>
</dbReference>
<dbReference type="PANTHER" id="PTHR30618:SF0">
    <property type="entry name" value="PURINE-URACIL PERMEASE NCS1"/>
    <property type="match status" value="1"/>
</dbReference>
<dbReference type="InterPro" id="IPR001248">
    <property type="entry name" value="Pur-cyt_permease"/>
</dbReference>
<feature type="transmembrane region" description="Helical" evidence="6">
    <location>
        <begin position="354"/>
        <end position="376"/>
    </location>
</feature>
<evidence type="ECO:0000256" key="4">
    <source>
        <dbReference type="ARBA" id="ARBA00022989"/>
    </source>
</evidence>
<feature type="transmembrane region" description="Helical" evidence="6">
    <location>
        <begin position="107"/>
        <end position="126"/>
    </location>
</feature>
<dbReference type="EMBL" id="JAYKXP010000114">
    <property type="protein sequence ID" value="KAK7025457.1"/>
    <property type="molecule type" value="Genomic_DNA"/>
</dbReference>
<feature type="transmembrane region" description="Helical" evidence="6">
    <location>
        <begin position="397"/>
        <end position="415"/>
    </location>
</feature>
<comment type="caution">
    <text evidence="7">The sequence shown here is derived from an EMBL/GenBank/DDBJ whole genome shotgun (WGS) entry which is preliminary data.</text>
</comment>
<reference evidence="7 8" key="1">
    <citation type="submission" date="2024-01" db="EMBL/GenBank/DDBJ databases">
        <title>A draft genome for a cacao thread blight-causing isolate of Paramarasmius palmivorus.</title>
        <authorList>
            <person name="Baruah I.K."/>
            <person name="Bukari Y."/>
            <person name="Amoako-Attah I."/>
            <person name="Meinhardt L.W."/>
            <person name="Bailey B.A."/>
            <person name="Cohen S.P."/>
        </authorList>
    </citation>
    <scope>NUCLEOTIDE SEQUENCE [LARGE SCALE GENOMIC DNA]</scope>
    <source>
        <strain evidence="7 8">GH-12</strain>
    </source>
</reference>
<feature type="transmembrane region" description="Helical" evidence="6">
    <location>
        <begin position="223"/>
        <end position="244"/>
    </location>
</feature>
<organism evidence="7 8">
    <name type="scientific">Paramarasmius palmivorus</name>
    <dbReference type="NCBI Taxonomy" id="297713"/>
    <lineage>
        <taxon>Eukaryota</taxon>
        <taxon>Fungi</taxon>
        <taxon>Dikarya</taxon>
        <taxon>Basidiomycota</taxon>
        <taxon>Agaricomycotina</taxon>
        <taxon>Agaricomycetes</taxon>
        <taxon>Agaricomycetidae</taxon>
        <taxon>Agaricales</taxon>
        <taxon>Marasmiineae</taxon>
        <taxon>Marasmiaceae</taxon>
        <taxon>Paramarasmius</taxon>
    </lineage>
</organism>
<proteinExistence type="inferred from homology"/>
<feature type="transmembrane region" description="Helical" evidence="6">
    <location>
        <begin position="305"/>
        <end position="325"/>
    </location>
</feature>
<evidence type="ECO:0008006" key="9">
    <source>
        <dbReference type="Google" id="ProtNLM"/>
    </source>
</evidence>